<dbReference type="PANTHER" id="PTHR23048:SF0">
    <property type="entry name" value="CALMODULIN LIKE 3"/>
    <property type="match status" value="1"/>
</dbReference>
<dbReference type="GO" id="GO:0016460">
    <property type="term" value="C:myosin II complex"/>
    <property type="evidence" value="ECO:0007669"/>
    <property type="project" value="TreeGrafter"/>
</dbReference>
<dbReference type="SUPFAM" id="SSF47473">
    <property type="entry name" value="EF-hand"/>
    <property type="match status" value="1"/>
</dbReference>
<dbReference type="InterPro" id="IPR050230">
    <property type="entry name" value="CALM/Myosin/TropC-like"/>
</dbReference>
<dbReference type="PANTHER" id="PTHR23048">
    <property type="entry name" value="MYOSIN LIGHT CHAIN 1, 3"/>
    <property type="match status" value="1"/>
</dbReference>
<evidence type="ECO:0000256" key="1">
    <source>
        <dbReference type="ARBA" id="ARBA00005253"/>
    </source>
</evidence>
<dbReference type="InterPro" id="IPR002048">
    <property type="entry name" value="EF_hand_dom"/>
</dbReference>
<evidence type="ECO:0000256" key="4">
    <source>
        <dbReference type="ARBA" id="ARBA00022837"/>
    </source>
</evidence>
<feature type="domain" description="EF-hand" evidence="5">
    <location>
        <begin position="41"/>
        <end position="76"/>
    </location>
</feature>
<dbReference type="InterPro" id="IPR018247">
    <property type="entry name" value="EF_Hand_1_Ca_BS"/>
</dbReference>
<evidence type="ECO:0000259" key="5">
    <source>
        <dbReference type="PROSITE" id="PS50222"/>
    </source>
</evidence>
<feature type="domain" description="EF-hand" evidence="5">
    <location>
        <begin position="5"/>
        <end position="40"/>
    </location>
</feature>
<gene>
    <name evidence="6" type="ORF">RMAR1173_LOCUS16692</name>
</gene>
<dbReference type="EMBL" id="HBHJ01025350">
    <property type="protein sequence ID" value="CAD9704778.1"/>
    <property type="molecule type" value="Transcribed_RNA"/>
</dbReference>
<protein>
    <recommendedName>
        <fullName evidence="2">Calmodulin</fullName>
    </recommendedName>
</protein>
<sequence length="147" mass="16812">MLSQEEVEACREAFTAFDTNSSGEIDAWELRDILKGLGRHPSDEELFEIISLVDTNMSGTIDFTEFLKVIDYQKSMANQDDNLQEIVHAFTACGGNPDKSGFVKCERVIHIVQEVFDLKFDIKSLMETLDDEEEGQIDFEKFRSIFN</sequence>
<dbReference type="Gene3D" id="1.10.238.10">
    <property type="entry name" value="EF-hand"/>
    <property type="match status" value="1"/>
</dbReference>
<organism evidence="6">
    <name type="scientific">Rhizochromulina marina</name>
    <dbReference type="NCBI Taxonomy" id="1034831"/>
    <lineage>
        <taxon>Eukaryota</taxon>
        <taxon>Sar</taxon>
        <taxon>Stramenopiles</taxon>
        <taxon>Ochrophyta</taxon>
        <taxon>Dictyochophyceae</taxon>
        <taxon>Rhizochromulinales</taxon>
        <taxon>Rhizochromulina</taxon>
    </lineage>
</organism>
<dbReference type="PROSITE" id="PS00018">
    <property type="entry name" value="EF_HAND_1"/>
    <property type="match status" value="2"/>
</dbReference>
<dbReference type="FunFam" id="1.10.238.10:FF:000178">
    <property type="entry name" value="Calmodulin-2 A"/>
    <property type="match status" value="1"/>
</dbReference>
<accession>A0A7S2SNW2</accession>
<dbReference type="InterPro" id="IPR011992">
    <property type="entry name" value="EF-hand-dom_pair"/>
</dbReference>
<evidence type="ECO:0000256" key="2">
    <source>
        <dbReference type="ARBA" id="ARBA00020786"/>
    </source>
</evidence>
<keyword evidence="3" id="KW-0677">Repeat</keyword>
<comment type="similarity">
    <text evidence="1">Belongs to the centrin family.</text>
</comment>
<dbReference type="Pfam" id="PF13499">
    <property type="entry name" value="EF-hand_7"/>
    <property type="match status" value="1"/>
</dbReference>
<keyword evidence="4" id="KW-0106">Calcium</keyword>
<evidence type="ECO:0000313" key="6">
    <source>
        <dbReference type="EMBL" id="CAD9704778.1"/>
    </source>
</evidence>
<name>A0A7S2SNW2_9STRA</name>
<proteinExistence type="inferred from homology"/>
<dbReference type="SMART" id="SM00054">
    <property type="entry name" value="EFh"/>
    <property type="match status" value="2"/>
</dbReference>
<dbReference type="PROSITE" id="PS50222">
    <property type="entry name" value="EF_HAND_2"/>
    <property type="match status" value="3"/>
</dbReference>
<feature type="domain" description="EF-hand" evidence="5">
    <location>
        <begin position="117"/>
        <end position="147"/>
    </location>
</feature>
<dbReference type="CDD" id="cd00051">
    <property type="entry name" value="EFh"/>
    <property type="match status" value="1"/>
</dbReference>
<reference evidence="6" key="1">
    <citation type="submission" date="2021-01" db="EMBL/GenBank/DDBJ databases">
        <authorList>
            <person name="Corre E."/>
            <person name="Pelletier E."/>
            <person name="Niang G."/>
            <person name="Scheremetjew M."/>
            <person name="Finn R."/>
            <person name="Kale V."/>
            <person name="Holt S."/>
            <person name="Cochrane G."/>
            <person name="Meng A."/>
            <person name="Brown T."/>
            <person name="Cohen L."/>
        </authorList>
    </citation>
    <scope>NUCLEOTIDE SEQUENCE</scope>
    <source>
        <strain evidence="6">CCMP1243</strain>
    </source>
</reference>
<dbReference type="AlphaFoldDB" id="A0A7S2SNW2"/>
<evidence type="ECO:0000256" key="3">
    <source>
        <dbReference type="ARBA" id="ARBA00022737"/>
    </source>
</evidence>
<dbReference type="GO" id="GO:0005509">
    <property type="term" value="F:calcium ion binding"/>
    <property type="evidence" value="ECO:0007669"/>
    <property type="project" value="InterPro"/>
</dbReference>